<comment type="caution">
    <text evidence="1">The sequence shown here is derived from an EMBL/GenBank/DDBJ whole genome shotgun (WGS) entry which is preliminary data.</text>
</comment>
<organism evidence="1 2">
    <name type="scientific">Streptomyces hoynatensis</name>
    <dbReference type="NCBI Taxonomy" id="1141874"/>
    <lineage>
        <taxon>Bacteria</taxon>
        <taxon>Bacillati</taxon>
        <taxon>Actinomycetota</taxon>
        <taxon>Actinomycetes</taxon>
        <taxon>Kitasatosporales</taxon>
        <taxon>Streptomycetaceae</taxon>
        <taxon>Streptomyces</taxon>
    </lineage>
</organism>
<dbReference type="OrthoDB" id="3637961at2"/>
<proteinExistence type="predicted"/>
<gene>
    <name evidence="1" type="ORF">D7294_29375</name>
</gene>
<dbReference type="Proteomes" id="UP000272474">
    <property type="component" value="Unassembled WGS sequence"/>
</dbReference>
<keyword evidence="2" id="KW-1185">Reference proteome</keyword>
<name>A0A3A9YJ66_9ACTN</name>
<accession>A0A3A9YJ66</accession>
<dbReference type="RefSeq" id="WP_120684858.1">
    <property type="nucleotide sequence ID" value="NZ_RBAL01000030.1"/>
</dbReference>
<sequence>MSGPDGRIYPVAPSDGDDDPRFTLGLLYDVRQVIEAHGYPPVTSGRDLVELQLSLSRFLYGPVAGAVGA</sequence>
<evidence type="ECO:0000313" key="1">
    <source>
        <dbReference type="EMBL" id="RKN36870.1"/>
    </source>
</evidence>
<evidence type="ECO:0000313" key="2">
    <source>
        <dbReference type="Proteomes" id="UP000272474"/>
    </source>
</evidence>
<dbReference type="AlphaFoldDB" id="A0A3A9YJ66"/>
<reference evidence="1 2" key="1">
    <citation type="journal article" date="2014" name="Int. J. Syst. Evol. Microbiol.">
        <title>Streptomyces hoynatensis sp. nov., isolated from deep marine sediment.</title>
        <authorList>
            <person name="Veyisoglu A."/>
            <person name="Sahin N."/>
        </authorList>
    </citation>
    <scope>NUCLEOTIDE SEQUENCE [LARGE SCALE GENOMIC DNA]</scope>
    <source>
        <strain evidence="1 2">KCTC 29097</strain>
    </source>
</reference>
<protein>
    <submittedName>
        <fullName evidence="1">Uncharacterized protein</fullName>
    </submittedName>
</protein>
<dbReference type="EMBL" id="RBAL01000030">
    <property type="protein sequence ID" value="RKN36870.1"/>
    <property type="molecule type" value="Genomic_DNA"/>
</dbReference>